<dbReference type="Proteomes" id="UP000729402">
    <property type="component" value="Unassembled WGS sequence"/>
</dbReference>
<evidence type="ECO:0000313" key="2">
    <source>
        <dbReference type="Proteomes" id="UP000729402"/>
    </source>
</evidence>
<protein>
    <submittedName>
        <fullName evidence="1">Uncharacterized protein</fullName>
    </submittedName>
</protein>
<dbReference type="EMBL" id="JAAALK010000081">
    <property type="protein sequence ID" value="KAG8091128.1"/>
    <property type="molecule type" value="Genomic_DNA"/>
</dbReference>
<proteinExistence type="predicted"/>
<reference evidence="1" key="2">
    <citation type="submission" date="2021-02" db="EMBL/GenBank/DDBJ databases">
        <authorList>
            <person name="Kimball J.A."/>
            <person name="Haas M.W."/>
            <person name="Macchietto M."/>
            <person name="Kono T."/>
            <person name="Duquette J."/>
            <person name="Shao M."/>
        </authorList>
    </citation>
    <scope>NUCLEOTIDE SEQUENCE</scope>
    <source>
        <tissue evidence="1">Fresh leaf tissue</tissue>
    </source>
</reference>
<sequence length="69" mass="7709">MVCQFSLQSCRHSRSLFPQPSVRGVLGDLIRPSHSKESVEAPIHPPLVAIPIPQAAIHHHMPPTNRWTN</sequence>
<comment type="caution">
    <text evidence="1">The sequence shown here is derived from an EMBL/GenBank/DDBJ whole genome shotgun (WGS) entry which is preliminary data.</text>
</comment>
<dbReference type="AlphaFoldDB" id="A0A8J5WLB3"/>
<name>A0A8J5WLB3_ZIZPA</name>
<evidence type="ECO:0000313" key="1">
    <source>
        <dbReference type="EMBL" id="KAG8091128.1"/>
    </source>
</evidence>
<gene>
    <name evidence="1" type="ORF">GUJ93_ZPchr0011g28869</name>
</gene>
<reference evidence="1" key="1">
    <citation type="journal article" date="2021" name="bioRxiv">
        <title>Whole Genome Assembly and Annotation of Northern Wild Rice, Zizania palustris L., Supports a Whole Genome Duplication in the Zizania Genus.</title>
        <authorList>
            <person name="Haas M."/>
            <person name="Kono T."/>
            <person name="Macchietto M."/>
            <person name="Millas R."/>
            <person name="McGilp L."/>
            <person name="Shao M."/>
            <person name="Duquette J."/>
            <person name="Hirsch C.N."/>
            <person name="Kimball J."/>
        </authorList>
    </citation>
    <scope>NUCLEOTIDE SEQUENCE</scope>
    <source>
        <tissue evidence="1">Fresh leaf tissue</tissue>
    </source>
</reference>
<accession>A0A8J5WLB3</accession>
<keyword evidence="2" id="KW-1185">Reference proteome</keyword>
<organism evidence="1 2">
    <name type="scientific">Zizania palustris</name>
    <name type="common">Northern wild rice</name>
    <dbReference type="NCBI Taxonomy" id="103762"/>
    <lineage>
        <taxon>Eukaryota</taxon>
        <taxon>Viridiplantae</taxon>
        <taxon>Streptophyta</taxon>
        <taxon>Embryophyta</taxon>
        <taxon>Tracheophyta</taxon>
        <taxon>Spermatophyta</taxon>
        <taxon>Magnoliopsida</taxon>
        <taxon>Liliopsida</taxon>
        <taxon>Poales</taxon>
        <taxon>Poaceae</taxon>
        <taxon>BOP clade</taxon>
        <taxon>Oryzoideae</taxon>
        <taxon>Oryzeae</taxon>
        <taxon>Zizaniinae</taxon>
        <taxon>Zizania</taxon>
    </lineage>
</organism>